<dbReference type="InterPro" id="IPR016024">
    <property type="entry name" value="ARM-type_fold"/>
</dbReference>
<feature type="region of interest" description="Disordered" evidence="6">
    <location>
        <begin position="384"/>
        <end position="414"/>
    </location>
</feature>
<dbReference type="SMART" id="SM00544">
    <property type="entry name" value="MA3"/>
    <property type="match status" value="1"/>
</dbReference>
<feature type="domain" description="W2" evidence="7">
    <location>
        <begin position="1750"/>
        <end position="1917"/>
    </location>
</feature>
<dbReference type="Pfam" id="PF21140">
    <property type="entry name" value="eIF4G1-like_eIF4E-bd"/>
    <property type="match status" value="1"/>
</dbReference>
<reference evidence="9 10" key="1">
    <citation type="submission" date="2015-09" db="EMBL/GenBank/DDBJ databases">
        <title>Trachymyrmex zeteki WGS genome.</title>
        <authorList>
            <person name="Nygaard S."/>
            <person name="Hu H."/>
            <person name="Boomsma J."/>
            <person name="Zhang G."/>
        </authorList>
    </citation>
    <scope>NUCLEOTIDE SEQUENCE [LARGE SCALE GENOMIC DNA]</scope>
    <source>
        <strain evidence="9">Tzet28-1</strain>
        <tissue evidence="9">Whole body</tissue>
    </source>
</reference>
<dbReference type="PANTHER" id="PTHR23253:SF78">
    <property type="entry name" value="EUKARYOTIC TRANSLATION INITIATION FACTOR 4G1, ISOFORM B-RELATED"/>
    <property type="match status" value="1"/>
</dbReference>
<feature type="region of interest" description="Disordered" evidence="6">
    <location>
        <begin position="632"/>
        <end position="878"/>
    </location>
</feature>
<feature type="compositionally biased region" description="Basic and acidic residues" evidence="6">
    <location>
        <begin position="780"/>
        <end position="790"/>
    </location>
</feature>
<evidence type="ECO:0000259" key="8">
    <source>
        <dbReference type="PROSITE" id="PS51366"/>
    </source>
</evidence>
<dbReference type="SUPFAM" id="SSF48371">
    <property type="entry name" value="ARM repeat"/>
    <property type="match status" value="3"/>
</dbReference>
<evidence type="ECO:0000259" key="7">
    <source>
        <dbReference type="PROSITE" id="PS51363"/>
    </source>
</evidence>
<evidence type="ECO:0000256" key="3">
    <source>
        <dbReference type="ARBA" id="ARBA00022553"/>
    </source>
</evidence>
<feature type="compositionally biased region" description="Pro residues" evidence="6">
    <location>
        <begin position="139"/>
        <end position="152"/>
    </location>
</feature>
<feature type="region of interest" description="Disordered" evidence="6">
    <location>
        <begin position="182"/>
        <end position="209"/>
    </location>
</feature>
<dbReference type="EMBL" id="KQ982805">
    <property type="protein sequence ID" value="KYQ50475.1"/>
    <property type="molecule type" value="Genomic_DNA"/>
</dbReference>
<feature type="compositionally biased region" description="Basic and acidic residues" evidence="6">
    <location>
        <begin position="1379"/>
        <end position="1388"/>
    </location>
</feature>
<dbReference type="CDD" id="cd11559">
    <property type="entry name" value="W2_eIF4G1_like"/>
    <property type="match status" value="1"/>
</dbReference>
<dbReference type="STRING" id="64791.A0A151WS26"/>
<dbReference type="PROSITE" id="PS51366">
    <property type="entry name" value="MI"/>
    <property type="match status" value="1"/>
</dbReference>
<comment type="similarity">
    <text evidence="1">Belongs to the eukaryotic initiation factor 4G family.</text>
</comment>
<evidence type="ECO:0000256" key="2">
    <source>
        <dbReference type="ARBA" id="ARBA00022540"/>
    </source>
</evidence>
<name>A0A151WS26_9HYME</name>
<feature type="region of interest" description="Disordered" evidence="6">
    <location>
        <begin position="35"/>
        <end position="167"/>
    </location>
</feature>
<dbReference type="InterPro" id="IPR003890">
    <property type="entry name" value="MIF4G-like_typ-3"/>
</dbReference>
<feature type="region of interest" description="Disordered" evidence="6">
    <location>
        <begin position="1362"/>
        <end position="1433"/>
    </location>
</feature>
<feature type="domain" description="MI" evidence="8">
    <location>
        <begin position="1554"/>
        <end position="1676"/>
    </location>
</feature>
<dbReference type="Pfam" id="PF02854">
    <property type="entry name" value="MIF4G"/>
    <property type="match status" value="1"/>
</dbReference>
<dbReference type="InterPro" id="IPR003891">
    <property type="entry name" value="Initiation_fac_eIF4g_MI"/>
</dbReference>
<proteinExistence type="inferred from homology"/>
<dbReference type="PANTHER" id="PTHR23253">
    <property type="entry name" value="EUKARYOTIC TRANSLATION INITIATION FACTOR 4 GAMMA"/>
    <property type="match status" value="1"/>
</dbReference>
<dbReference type="GO" id="GO:0003743">
    <property type="term" value="F:translation initiation factor activity"/>
    <property type="evidence" value="ECO:0007669"/>
    <property type="project" value="UniProtKB-KW"/>
</dbReference>
<feature type="compositionally biased region" description="Basic and acidic residues" evidence="6">
    <location>
        <begin position="751"/>
        <end position="765"/>
    </location>
</feature>
<evidence type="ECO:0000313" key="9">
    <source>
        <dbReference type="EMBL" id="KYQ50475.1"/>
    </source>
</evidence>
<protein>
    <submittedName>
        <fullName evidence="9">Eukaryotic translation initiation factor 4 gamma 3</fullName>
    </submittedName>
</protein>
<keyword evidence="5" id="KW-0648">Protein biosynthesis</keyword>
<feature type="compositionally biased region" description="Low complexity" evidence="6">
    <location>
        <begin position="123"/>
        <end position="138"/>
    </location>
</feature>
<accession>A0A151WS26</accession>
<keyword evidence="10" id="KW-1185">Reference proteome</keyword>
<gene>
    <name evidence="9" type="ORF">ALC60_10375</name>
</gene>
<dbReference type="Pfam" id="PF02847">
    <property type="entry name" value="MA3"/>
    <property type="match status" value="1"/>
</dbReference>
<keyword evidence="2 9" id="KW-0396">Initiation factor</keyword>
<dbReference type="GO" id="GO:0016281">
    <property type="term" value="C:eukaryotic translation initiation factor 4F complex"/>
    <property type="evidence" value="ECO:0007669"/>
    <property type="project" value="TreeGrafter"/>
</dbReference>
<feature type="compositionally biased region" description="Low complexity" evidence="6">
    <location>
        <begin position="1501"/>
        <end position="1513"/>
    </location>
</feature>
<evidence type="ECO:0000256" key="5">
    <source>
        <dbReference type="ARBA" id="ARBA00022917"/>
    </source>
</evidence>
<keyword evidence="3" id="KW-0597">Phosphoprotein</keyword>
<dbReference type="GO" id="GO:0006417">
    <property type="term" value="P:regulation of translation"/>
    <property type="evidence" value="ECO:0007669"/>
    <property type="project" value="UniProtKB-KW"/>
</dbReference>
<dbReference type="Gene3D" id="1.25.40.180">
    <property type="match status" value="3"/>
</dbReference>
<feature type="compositionally biased region" description="Polar residues" evidence="6">
    <location>
        <begin position="841"/>
        <end position="850"/>
    </location>
</feature>
<evidence type="ECO:0000313" key="10">
    <source>
        <dbReference type="Proteomes" id="UP000075809"/>
    </source>
</evidence>
<dbReference type="InterPro" id="IPR003307">
    <property type="entry name" value="W2_domain"/>
</dbReference>
<dbReference type="FunFam" id="1.25.40.180:FF:000042">
    <property type="entry name" value="Eukaryotic translation initiation factor 4 gamma"/>
    <property type="match status" value="1"/>
</dbReference>
<dbReference type="GO" id="GO:0003729">
    <property type="term" value="F:mRNA binding"/>
    <property type="evidence" value="ECO:0007669"/>
    <property type="project" value="TreeGrafter"/>
</dbReference>
<feature type="region of interest" description="Disordered" evidence="6">
    <location>
        <begin position="492"/>
        <end position="522"/>
    </location>
</feature>
<evidence type="ECO:0000256" key="4">
    <source>
        <dbReference type="ARBA" id="ARBA00022845"/>
    </source>
</evidence>
<dbReference type="SMART" id="SM00543">
    <property type="entry name" value="MIF4G"/>
    <property type="match status" value="1"/>
</dbReference>
<dbReference type="PROSITE" id="PS51363">
    <property type="entry name" value="W2"/>
    <property type="match status" value="1"/>
</dbReference>
<feature type="compositionally biased region" description="Basic and acidic residues" evidence="6">
    <location>
        <begin position="676"/>
        <end position="688"/>
    </location>
</feature>
<sequence>MVSRYGVSKEGAVGVAVGALGPMHCILPHCGGPHHHHPLSASHPQNPQPGHNHHVHPGHQPPPPPSPRSEFHGNYSAQPGSQVGGNAASNVGVPTGRGPPPLGGIQTIGQSAAGIPPGGPAGGQAPSQAPTPGVQSQPPQGPAPTTTPPVHTPSPQEMGKQAHLQTQQPSLQQVYVPTQNRPASQGFHYQTGPRPQQPRGLSHRGGQGASGTPVVGMAGVGGGGGQPPAIYPHPAGLPVQASSAMYLSQSQVHGLHTGPHQQSVYPMNSQIPIHQFSGPPQRHQPQNQSFYQTFQPPPPILPNVFAGYAHAPTQHGYYYAASNTMSLTRASTSAVSGGAQHVAGPLAGTQGAPVVPQGTLQQPTQQAQPLPPMGIPLSQTDVYSGHNGGVTNTNSTTRSRKPRGQNAILDIVNPLTGKNISDEIYKDNETTQSGESSNRETPQPQNNGAEVIADFAARVAKAATEGSETVSTSASEAAPNTIQTTAQTSLSNIHTNSANDTNSRCSSSPPMAKNIAGAGASKTVPTINSQSLGTCSNATQSDSNVAKTESKALQLPVKEFQPRSEIKSVTIEESSPVVSSVVAVASKDTISVQLTVPTVNTETTAVTATVMAETESETATPYWSNVTQEIPKPSATASSANPVPTREPFPNLASKTSSNSPPRRKPNATELPSNTKEQKERKTREKSLGSRGATPTPVVHNQAADHHHQKTNGDAAGDKTEAEVVHPRNEIQQKPSDGKAMQKQKSKNKVKLRELNRKGAEKEGTDMDAFVNTVSTAKTAEIKQDNKEQHALAPKDSNKEPSREINKDIKEKDNYESKKEKEILPVHAKTEKHVSTEVSKDSTPAQQQASHVVEKPPTSKESSAKSEDSMFNALPATNPNDVVDHAAVIEEMHLEAMVAQKNEENFKVSALHASNDEKTTTIPSVITEKKQEVEVSSDSGNAPAEVAAPSVNKAAPPLLKYLYKEGQWSPVNMTGRKSYDREFLLRLQFDPNSKQKPANLPNLQAVLKDSLQNTHNAMDLRAFKDANITRHDSLMPGFAKANISTRPPPTSRKSESRGKPKPNKPNVITFSLSLREDVKLRETENAWKPTRLKQLNQTEEEAKTEALYKRVRSVLNKLTPQKFNTLVEQVRNLPIDTQERLQGVINLVFEKAVDEPSFSVEYALLCKELAQMEVAGYEGQDNSVSFKKLIITRCQKEFEKNPIDDVARNRKLKEIDDCIDSEKKKELQLALEEEERRIRIKSVGNIRFIGELYRQQILTTKIMHRCIRHLLDQNDEDNLECLCKLLTTIGKDLELKGQQANTEEMQEYFNRMQELVARKGHSKISSRIRFMLQDVIDLRANKWIPRRNENNPKTIDQIQKEAESERLDMQVNSVSLNTTRKDDRNSDRKRNRGLGGPTDDGWSQPVGRVRPTTYSVETAKLKNKPPPMDDMQLGNRASYLWRATNPSNNSKTISSNKFACLENMSNLDQDKRMPPLPLSGSRSTGPRECSRDYKSYDGRSSRNGTHQSSSSSSRESHPLLDNSQSRKVSMLPPVLKSASQSGAISHKAPMSEQEFTKAYNSILKHYMEEPIIENTALEIQQKFDDATFAKLTRECINHVLEKSPIERELISKLLSHLLRQNILPVECFKNGLGEVLEIVDDLVIDIPKIWTYIAEILSHSIEDGAIALSELESTCISLRRQGFVGKFLGELLMKVSRNKGPKWLADKWDQSNLQLHTLIDPERENAEKIIQEYNLEFLTGDYNSAKDSTAIEQLSLEKIQENLVRLMKENTSFDEICSWITANVGNREKDPMFIRHLMTAILETTLERHHGIWKLNQESFASLQTLIQRFVDANELLELQCLYAIQRYIKLIEFPPGTLVSIMNRLWMDNVISSDAFLTWQQKPPEGADLEGHSVSLVTLTSFFTDLQEPDDNSSVEELSTSANQGC</sequence>
<evidence type="ECO:0000256" key="6">
    <source>
        <dbReference type="SAM" id="MobiDB-lite"/>
    </source>
</evidence>
<feature type="region of interest" description="Disordered" evidence="6">
    <location>
        <begin position="1039"/>
        <end position="1067"/>
    </location>
</feature>
<feature type="compositionally biased region" description="Basic and acidic residues" evidence="6">
    <location>
        <begin position="1488"/>
        <end position="1500"/>
    </location>
</feature>
<feature type="compositionally biased region" description="Basic and acidic residues" evidence="6">
    <location>
        <begin position="852"/>
        <end position="868"/>
    </location>
</feature>
<feature type="compositionally biased region" description="Basic and acidic residues" evidence="6">
    <location>
        <begin position="796"/>
        <end position="840"/>
    </location>
</feature>
<keyword evidence="4" id="KW-0810">Translation regulation</keyword>
<feature type="compositionally biased region" description="Polar residues" evidence="6">
    <location>
        <begin position="492"/>
        <end position="509"/>
    </location>
</feature>
<organism evidence="9 10">
    <name type="scientific">Mycetomoellerius zeteki</name>
    <dbReference type="NCBI Taxonomy" id="64791"/>
    <lineage>
        <taxon>Eukaryota</taxon>
        <taxon>Metazoa</taxon>
        <taxon>Ecdysozoa</taxon>
        <taxon>Arthropoda</taxon>
        <taxon>Hexapoda</taxon>
        <taxon>Insecta</taxon>
        <taxon>Pterygota</taxon>
        <taxon>Neoptera</taxon>
        <taxon>Endopterygota</taxon>
        <taxon>Hymenoptera</taxon>
        <taxon>Apocrita</taxon>
        <taxon>Aculeata</taxon>
        <taxon>Formicoidea</taxon>
        <taxon>Formicidae</taxon>
        <taxon>Myrmicinae</taxon>
        <taxon>Mycetomoellerius</taxon>
    </lineage>
</organism>
<dbReference type="Proteomes" id="UP000075809">
    <property type="component" value="Unassembled WGS sequence"/>
</dbReference>
<dbReference type="InterPro" id="IPR049485">
    <property type="entry name" value="eIF4G1-like_eIF4E-bd"/>
</dbReference>
<feature type="region of interest" description="Disordered" evidence="6">
    <location>
        <begin position="1466"/>
        <end position="1549"/>
    </location>
</feature>
<feature type="compositionally biased region" description="Basic and acidic residues" evidence="6">
    <location>
        <begin position="716"/>
        <end position="731"/>
    </location>
</feature>
<evidence type="ECO:0000256" key="1">
    <source>
        <dbReference type="ARBA" id="ARBA00005775"/>
    </source>
</evidence>